<keyword evidence="2" id="KW-0808">Transferase</keyword>
<dbReference type="SUPFAM" id="SSF53335">
    <property type="entry name" value="S-adenosyl-L-methionine-dependent methyltransferases"/>
    <property type="match status" value="1"/>
</dbReference>
<dbReference type="Pfam" id="PF08241">
    <property type="entry name" value="Methyltransf_11"/>
    <property type="match status" value="1"/>
</dbReference>
<feature type="domain" description="Methyltransferase type 11" evidence="1">
    <location>
        <begin position="66"/>
        <end position="159"/>
    </location>
</feature>
<proteinExistence type="predicted"/>
<protein>
    <submittedName>
        <fullName evidence="2">Methyltransferase domain-containing protein</fullName>
    </submittedName>
</protein>
<gene>
    <name evidence="2" type="ORF">GN330_04495</name>
</gene>
<dbReference type="PANTHER" id="PTHR42912:SF80">
    <property type="entry name" value="METHYLTRANSFERASE DOMAIN-CONTAINING PROTEIN"/>
    <property type="match status" value="1"/>
</dbReference>
<evidence type="ECO:0000313" key="2">
    <source>
        <dbReference type="EMBL" id="MVA96506.1"/>
    </source>
</evidence>
<dbReference type="Proteomes" id="UP000463224">
    <property type="component" value="Unassembled WGS sequence"/>
</dbReference>
<comment type="caution">
    <text evidence="2">The sequence shown here is derived from an EMBL/GenBank/DDBJ whole genome shotgun (WGS) entry which is preliminary data.</text>
</comment>
<organism evidence="2 3">
    <name type="scientific">Nitratireductor arenosus</name>
    <dbReference type="NCBI Taxonomy" id="2682096"/>
    <lineage>
        <taxon>Bacteria</taxon>
        <taxon>Pseudomonadati</taxon>
        <taxon>Pseudomonadota</taxon>
        <taxon>Alphaproteobacteria</taxon>
        <taxon>Hyphomicrobiales</taxon>
        <taxon>Phyllobacteriaceae</taxon>
        <taxon>Nitratireductor</taxon>
    </lineage>
</organism>
<dbReference type="EMBL" id="WPHG01000001">
    <property type="protein sequence ID" value="MVA96506.1"/>
    <property type="molecule type" value="Genomic_DNA"/>
</dbReference>
<keyword evidence="2" id="KW-0489">Methyltransferase</keyword>
<dbReference type="GO" id="GO:0008757">
    <property type="term" value="F:S-adenosylmethionine-dependent methyltransferase activity"/>
    <property type="evidence" value="ECO:0007669"/>
    <property type="project" value="InterPro"/>
</dbReference>
<dbReference type="AlphaFoldDB" id="A0A844Q8T6"/>
<dbReference type="CDD" id="cd02440">
    <property type="entry name" value="AdoMet_MTases"/>
    <property type="match status" value="1"/>
</dbReference>
<name>A0A844Q8T6_9HYPH</name>
<dbReference type="InterPro" id="IPR013216">
    <property type="entry name" value="Methyltransf_11"/>
</dbReference>
<dbReference type="GO" id="GO:0032259">
    <property type="term" value="P:methylation"/>
    <property type="evidence" value="ECO:0007669"/>
    <property type="project" value="UniProtKB-KW"/>
</dbReference>
<evidence type="ECO:0000313" key="3">
    <source>
        <dbReference type="Proteomes" id="UP000463224"/>
    </source>
</evidence>
<evidence type="ECO:0000259" key="1">
    <source>
        <dbReference type="Pfam" id="PF08241"/>
    </source>
</evidence>
<dbReference type="InterPro" id="IPR029063">
    <property type="entry name" value="SAM-dependent_MTases_sf"/>
</dbReference>
<keyword evidence="3" id="KW-1185">Reference proteome</keyword>
<sequence>MSEHPSSPPRPLDQVYAATTETELADAYAAWAAGYDRETAELGYCLPFLITSWLARHVPAGEGPILDAGCGTGLSGPFLKALGYDRLEGLDLSDEMLAIAKSRQAYGTLKQAALGEALPWPDGHFRAVIAAGVFTAGHAPASGLDEMARITHSGGHVMFTVRDRLIAEAGFQDRFDRLEQAGIWRPVEESPPFRAFAVAEPDVFVKTFVFRRA</sequence>
<reference evidence="2 3" key="1">
    <citation type="submission" date="2019-12" db="EMBL/GenBank/DDBJ databases">
        <title>Nitratireductor arenosus sp. nov., Isolated from sea sand, Jeju island, South Korea.</title>
        <authorList>
            <person name="Kim W."/>
        </authorList>
    </citation>
    <scope>NUCLEOTIDE SEQUENCE [LARGE SCALE GENOMIC DNA]</scope>
    <source>
        <strain evidence="2 3">CAU 1489</strain>
    </source>
</reference>
<dbReference type="Gene3D" id="3.40.50.150">
    <property type="entry name" value="Vaccinia Virus protein VP39"/>
    <property type="match status" value="1"/>
</dbReference>
<accession>A0A844Q8T6</accession>
<dbReference type="InterPro" id="IPR050508">
    <property type="entry name" value="Methyltransf_Superfamily"/>
</dbReference>
<dbReference type="PANTHER" id="PTHR42912">
    <property type="entry name" value="METHYLTRANSFERASE"/>
    <property type="match status" value="1"/>
</dbReference>